<evidence type="ECO:0000256" key="1">
    <source>
        <dbReference type="SAM" id="Phobius"/>
    </source>
</evidence>
<sequence>MLREKVGATSGGAALVIAAALAVALAAGWLSLLFALPLDAWPLGGLTAVLTATAAWALRRTGVRVSAASAVSASVVLAGSVVAAVFVMDTSYDGQVYHMLAVDALLRGWNPLYHPEYPDSVWVEHYPKGSWLIAAYICAFVPTIEAGKAINLSAAAGAFFASHALAAQWLARRESGKRGGTQLGGVGRSAPRATRAAAFVVAFAAAANPVAAAQLFTYYNDGLLGSLLLMYAASLARFSVARDRGALATAMFAAIVLVNVKFTALVYAALFGAAFAVYEGWRAWSRGRTADWLKAVGALAAAGVVGAAVLGFNPYVTNAVRKGHPFYPVEGKGKIDIVTANMPEDFVGRSKWDKFYLSLTGRPGSPIGPASSERRSSFWDVRPDEFRKLDPDTRVAGFGPYMHWLLLGAALAVLTMLATDVRVGLGVLLLAAVPAATVAVNPENWWARYVPQLWWLPALAAAGGWMARSRLAAAPRAAALCLAALLLWNAGGSVAATVARQVNNSLKLDEQLDALRRENTELRLFREGLGFVSVPLRLEERGIRYIAVDKAGLCPDPQKILFSTARYCKATDGT</sequence>
<accession>A0A2A6E124</accession>
<feature type="transmembrane region" description="Helical" evidence="1">
    <location>
        <begin position="149"/>
        <end position="171"/>
    </location>
</feature>
<keyword evidence="1" id="KW-1133">Transmembrane helix</keyword>
<feature type="transmembrane region" description="Helical" evidence="1">
    <location>
        <begin position="40"/>
        <end position="58"/>
    </location>
</feature>
<dbReference type="EMBL" id="MOXJ01000010">
    <property type="protein sequence ID" value="PDO10693.1"/>
    <property type="molecule type" value="Genomic_DNA"/>
</dbReference>
<name>A0A2A6E124_9BACL</name>
<feature type="transmembrane region" description="Helical" evidence="1">
    <location>
        <begin position="252"/>
        <end position="275"/>
    </location>
</feature>
<organism evidence="2 3">
    <name type="scientific">Candidatus Reconcilbacillus cellulovorans</name>
    <dbReference type="NCBI Taxonomy" id="1906605"/>
    <lineage>
        <taxon>Bacteria</taxon>
        <taxon>Bacillati</taxon>
        <taxon>Bacillota</taxon>
        <taxon>Bacilli</taxon>
        <taxon>Bacillales</taxon>
        <taxon>Paenibacillaceae</taxon>
        <taxon>Candidatus Reconcilbacillus</taxon>
    </lineage>
</organism>
<feature type="transmembrane region" description="Helical" evidence="1">
    <location>
        <begin position="395"/>
        <end position="417"/>
    </location>
</feature>
<feature type="transmembrane region" description="Helical" evidence="1">
    <location>
        <begin position="12"/>
        <end position="34"/>
    </location>
</feature>
<proteinExistence type="predicted"/>
<reference evidence="2 3" key="1">
    <citation type="submission" date="2016-12" db="EMBL/GenBank/DDBJ databases">
        <title>Candidatus Reconcilibacillus cellulovorans genome.</title>
        <authorList>
            <person name="Kolinko S."/>
            <person name="Wu Y.-W."/>
            <person name="Tachea F."/>
            <person name="Denzel E."/>
            <person name="Hiras J."/>
            <person name="Baecker N."/>
            <person name="Chan L.J."/>
            <person name="Eichorst S.A."/>
            <person name="Frey D."/>
            <person name="Adams P.D."/>
            <person name="Pray T."/>
            <person name="Tanjore D."/>
            <person name="Petzold C.J."/>
            <person name="Gladden J.M."/>
            <person name="Simmons B.A."/>
            <person name="Singer S.W."/>
        </authorList>
    </citation>
    <scope>NUCLEOTIDE SEQUENCE [LARGE SCALE GENOMIC DNA]</scope>
    <source>
        <strain evidence="2">JTherm</strain>
    </source>
</reference>
<keyword evidence="1" id="KW-0812">Transmembrane</keyword>
<feature type="transmembrane region" description="Helical" evidence="1">
    <location>
        <begin position="196"/>
        <end position="216"/>
    </location>
</feature>
<feature type="transmembrane region" description="Helical" evidence="1">
    <location>
        <begin position="222"/>
        <end position="240"/>
    </location>
</feature>
<dbReference type="Proteomes" id="UP000243688">
    <property type="component" value="Unassembled WGS sequence"/>
</dbReference>
<feature type="transmembrane region" description="Helical" evidence="1">
    <location>
        <begin position="65"/>
        <end position="88"/>
    </location>
</feature>
<evidence type="ECO:0000313" key="2">
    <source>
        <dbReference type="EMBL" id="PDO10693.1"/>
    </source>
</evidence>
<evidence type="ECO:0008006" key="4">
    <source>
        <dbReference type="Google" id="ProtNLM"/>
    </source>
</evidence>
<feature type="transmembrane region" description="Helical" evidence="1">
    <location>
        <begin position="453"/>
        <end position="471"/>
    </location>
</feature>
<evidence type="ECO:0000313" key="3">
    <source>
        <dbReference type="Proteomes" id="UP000243688"/>
    </source>
</evidence>
<protein>
    <recommendedName>
        <fullName evidence="4">Glycosyltransferase RgtA/B/C/D-like domain-containing protein</fullName>
    </recommendedName>
</protein>
<comment type="caution">
    <text evidence="2">The sequence shown here is derived from an EMBL/GenBank/DDBJ whole genome shotgun (WGS) entry which is preliminary data.</text>
</comment>
<feature type="transmembrane region" description="Helical" evidence="1">
    <location>
        <begin position="295"/>
        <end position="316"/>
    </location>
</feature>
<gene>
    <name evidence="2" type="ORF">BLM47_05645</name>
</gene>
<keyword evidence="1" id="KW-0472">Membrane</keyword>
<dbReference type="AlphaFoldDB" id="A0A2A6E124"/>
<feature type="transmembrane region" description="Helical" evidence="1">
    <location>
        <begin position="423"/>
        <end position="441"/>
    </location>
</feature>
<feature type="transmembrane region" description="Helical" evidence="1">
    <location>
        <begin position="477"/>
        <end position="499"/>
    </location>
</feature>